<evidence type="ECO:0000313" key="3">
    <source>
        <dbReference type="Proteomes" id="UP000280791"/>
    </source>
</evidence>
<feature type="domain" description="DUF4097" evidence="1">
    <location>
        <begin position="46"/>
        <end position="278"/>
    </location>
</feature>
<name>A0A497YFS9_9BACL</name>
<dbReference type="RefSeq" id="WP_121300454.1">
    <property type="nucleotide sequence ID" value="NZ_QBEW01000042.1"/>
</dbReference>
<dbReference type="EMBL" id="RCCP01000003">
    <property type="protein sequence ID" value="RLJ86696.1"/>
    <property type="molecule type" value="Genomic_DNA"/>
</dbReference>
<dbReference type="OrthoDB" id="2588856at2"/>
<dbReference type="Proteomes" id="UP000280791">
    <property type="component" value="Unassembled WGS sequence"/>
</dbReference>
<accession>A0A497YFS9</accession>
<evidence type="ECO:0000313" key="2">
    <source>
        <dbReference type="EMBL" id="RLJ86696.1"/>
    </source>
</evidence>
<dbReference type="Gene3D" id="2.160.20.120">
    <property type="match status" value="1"/>
</dbReference>
<dbReference type="Pfam" id="PF13349">
    <property type="entry name" value="DUF4097"/>
    <property type="match status" value="1"/>
</dbReference>
<gene>
    <name evidence="2" type="ORF">DFR62_2299</name>
</gene>
<comment type="caution">
    <text evidence="2">The sequence shown here is derived from an EMBL/GenBank/DDBJ whole genome shotgun (WGS) entry which is preliminary data.</text>
</comment>
<sequence>MKTFWRLVLILASLTLLGIVIAVYILGQADPAQQEVLDEQSFTEEIENMEITVENSRVEIMPSDDARSRIVLLGNDDDFTLNTDSAGGRLAIEIEDRSPFFNFDFNRSYTLQVYVPASGLDSLSAESNNGSIEANDIRAAEFTLEADNGRIVLEAVDSETVDVETDNGRIELNDMEADISVRSSNGRIMFSEVAGELEAQANNGRIELETDTLDFPVDFDTDNGRIEIRTETEPANARIEARIDNGSIGIYGRENEETVFGSGDVLIRLVSNNGSITVE</sequence>
<proteinExistence type="predicted"/>
<reference evidence="2 3" key="1">
    <citation type="submission" date="2018-10" db="EMBL/GenBank/DDBJ databases">
        <title>Genomic Encyclopedia of Type Strains, Phase IV (KMG-IV): sequencing the most valuable type-strain genomes for metagenomic binning, comparative biology and taxonomic classification.</title>
        <authorList>
            <person name="Goeker M."/>
        </authorList>
    </citation>
    <scope>NUCLEOTIDE SEQUENCE [LARGE SCALE GENOMIC DNA]</scope>
    <source>
        <strain evidence="2 3">DSM 20549</strain>
    </source>
</reference>
<evidence type="ECO:0000259" key="1">
    <source>
        <dbReference type="Pfam" id="PF13349"/>
    </source>
</evidence>
<protein>
    <submittedName>
        <fullName evidence="2">Putative adhesin</fullName>
    </submittedName>
</protein>
<dbReference type="AlphaFoldDB" id="A0A497YFS9"/>
<organism evidence="2 3">
    <name type="scientific">Planococcus citreus</name>
    <dbReference type="NCBI Taxonomy" id="1373"/>
    <lineage>
        <taxon>Bacteria</taxon>
        <taxon>Bacillati</taxon>
        <taxon>Bacillota</taxon>
        <taxon>Bacilli</taxon>
        <taxon>Bacillales</taxon>
        <taxon>Caryophanaceae</taxon>
        <taxon>Planococcus</taxon>
    </lineage>
</organism>
<keyword evidence="3" id="KW-1185">Reference proteome</keyword>
<dbReference type="InterPro" id="IPR025164">
    <property type="entry name" value="Toastrack_DUF4097"/>
</dbReference>